<gene>
    <name evidence="3" type="ORF">APLA_LOCUS14838</name>
</gene>
<comment type="caution">
    <text evidence="3">The sequence shown here is derived from an EMBL/GenBank/DDBJ whole genome shotgun (WGS) entry which is preliminary data.</text>
</comment>
<name>A0A8S1B8V5_ARCPL</name>
<dbReference type="SUPFAM" id="SSF53098">
    <property type="entry name" value="Ribonuclease H-like"/>
    <property type="match status" value="1"/>
</dbReference>
<dbReference type="GO" id="GO:0000175">
    <property type="term" value="F:3'-5'-RNA exonuclease activity"/>
    <property type="evidence" value="ECO:0007669"/>
    <property type="project" value="TreeGrafter"/>
</dbReference>
<evidence type="ECO:0008006" key="5">
    <source>
        <dbReference type="Google" id="ProtNLM"/>
    </source>
</evidence>
<dbReference type="GO" id="GO:1990432">
    <property type="term" value="P:siRNA 3'-end processing"/>
    <property type="evidence" value="ECO:0007669"/>
    <property type="project" value="TreeGrafter"/>
</dbReference>
<dbReference type="GO" id="GO:0005783">
    <property type="term" value="C:endoplasmic reticulum"/>
    <property type="evidence" value="ECO:0007669"/>
    <property type="project" value="TreeGrafter"/>
</dbReference>
<keyword evidence="2" id="KW-0472">Membrane</keyword>
<dbReference type="InterPro" id="IPR036397">
    <property type="entry name" value="RNaseH_sf"/>
</dbReference>
<dbReference type="PANTHER" id="PTHR15092:SF22">
    <property type="entry name" value="POLY(A)-SPECIFIC RIBONUCLEASE PNLDC1"/>
    <property type="match status" value="1"/>
</dbReference>
<feature type="transmembrane region" description="Helical" evidence="2">
    <location>
        <begin position="506"/>
        <end position="523"/>
    </location>
</feature>
<dbReference type="EMBL" id="CADEBC010000574">
    <property type="protein sequence ID" value="CAB3255312.1"/>
    <property type="molecule type" value="Genomic_DNA"/>
</dbReference>
<evidence type="ECO:0000313" key="4">
    <source>
        <dbReference type="Proteomes" id="UP000494106"/>
    </source>
</evidence>
<dbReference type="Pfam" id="PF04857">
    <property type="entry name" value="CAF1"/>
    <property type="match status" value="1"/>
</dbReference>
<dbReference type="GO" id="GO:0000289">
    <property type="term" value="P:nuclear-transcribed mRNA poly(A) tail shortening"/>
    <property type="evidence" value="ECO:0007669"/>
    <property type="project" value="TreeGrafter"/>
</dbReference>
<dbReference type="AlphaFoldDB" id="A0A8S1B8V5"/>
<keyword evidence="2" id="KW-1133">Transmembrane helix</keyword>
<proteinExistence type="inferred from homology"/>
<dbReference type="GO" id="GO:0003723">
    <property type="term" value="F:RNA binding"/>
    <property type="evidence" value="ECO:0007669"/>
    <property type="project" value="TreeGrafter"/>
</dbReference>
<dbReference type="GO" id="GO:1990431">
    <property type="term" value="P:priRNA 3'-end processing"/>
    <property type="evidence" value="ECO:0007669"/>
    <property type="project" value="TreeGrafter"/>
</dbReference>
<sequence length="531" mass="60911">MEITKNNFTEQLVNITKDLKKACFVGFDAEFTSILSGDRHKYRLFDTNEERYEKLKNEVRKMMMTQVGLTMFQYERDLDTYIATAYTFHLCPQSFGDLDQSFIFIASSLKFLCRHNFDFNKFLYEGLPFLSKAEEAKVRQDLKDKTMPQKLTQSLDISEERLLQGYCSQVSKWQSTSEDDTIYLDVENPILRYLVHNEIRIRFPNMLTTDSLGNSKKILIYRDKHVEGANSAPMAIIEEDLMNNLLGFSRIISLLETLQKPIIGHNIFLDTVFLHNQFIGPLPSKYSVFKKNIHNMLPHLYDTKYISSEMSKMLSYHEVWRSNMLQDLYEFFAEGKCRKLQNGVSFIKVSQPFNVKQTYHEAGWDSFCSGYCFIRLGHWMACENSGTYRPVGPTETVAAMAPFANKVNIIRGAIPYMSLVGADPPSHRPGILLIETLAQRTINVGQVASVLASCGSVDVKPYGRRSALLASGTNITVDRIMKSFKDSKEYRITTFNTHKYSLGTRMAMWSGALLTGTLVVYMLHKKVKILI</sequence>
<dbReference type="GO" id="GO:0005634">
    <property type="term" value="C:nucleus"/>
    <property type="evidence" value="ECO:0007669"/>
    <property type="project" value="TreeGrafter"/>
</dbReference>
<dbReference type="PANTHER" id="PTHR15092">
    <property type="entry name" value="POLY A -SPECIFIC RIBONUCLEASE/TARGET OF EGR1, MEMBER 1"/>
    <property type="match status" value="1"/>
</dbReference>
<dbReference type="Proteomes" id="UP000494106">
    <property type="component" value="Unassembled WGS sequence"/>
</dbReference>
<evidence type="ECO:0000256" key="1">
    <source>
        <dbReference type="ARBA" id="ARBA00008372"/>
    </source>
</evidence>
<dbReference type="InterPro" id="IPR051181">
    <property type="entry name" value="CAF1_poly(A)_ribonucleases"/>
</dbReference>
<dbReference type="InterPro" id="IPR012337">
    <property type="entry name" value="RNaseH-like_sf"/>
</dbReference>
<protein>
    <recommendedName>
        <fullName evidence="5">Pre-piRNA 3'-exonuclease trimmer</fullName>
    </recommendedName>
</protein>
<evidence type="ECO:0000313" key="3">
    <source>
        <dbReference type="EMBL" id="CAB3255312.1"/>
    </source>
</evidence>
<evidence type="ECO:0000256" key="2">
    <source>
        <dbReference type="SAM" id="Phobius"/>
    </source>
</evidence>
<organism evidence="3 4">
    <name type="scientific">Arctia plantaginis</name>
    <name type="common">Wood tiger moth</name>
    <name type="synonym">Phalaena plantaginis</name>
    <dbReference type="NCBI Taxonomy" id="874455"/>
    <lineage>
        <taxon>Eukaryota</taxon>
        <taxon>Metazoa</taxon>
        <taxon>Ecdysozoa</taxon>
        <taxon>Arthropoda</taxon>
        <taxon>Hexapoda</taxon>
        <taxon>Insecta</taxon>
        <taxon>Pterygota</taxon>
        <taxon>Neoptera</taxon>
        <taxon>Endopterygota</taxon>
        <taxon>Lepidoptera</taxon>
        <taxon>Glossata</taxon>
        <taxon>Ditrysia</taxon>
        <taxon>Noctuoidea</taxon>
        <taxon>Erebidae</taxon>
        <taxon>Arctiinae</taxon>
        <taxon>Arctia</taxon>
    </lineage>
</organism>
<comment type="similarity">
    <text evidence="1">Belongs to the CAF1 family.</text>
</comment>
<dbReference type="Gene3D" id="3.30.420.10">
    <property type="entry name" value="Ribonuclease H-like superfamily/Ribonuclease H"/>
    <property type="match status" value="2"/>
</dbReference>
<accession>A0A8S1B8V5</accession>
<reference evidence="3 4" key="1">
    <citation type="submission" date="2020-04" db="EMBL/GenBank/DDBJ databases">
        <authorList>
            <person name="Wallbank WR R."/>
            <person name="Pardo Diaz C."/>
            <person name="Kozak K."/>
            <person name="Martin S."/>
            <person name="Jiggins C."/>
            <person name="Moest M."/>
            <person name="Warren A I."/>
            <person name="Byers J.R.P. K."/>
            <person name="Montejo-Kovacevich G."/>
            <person name="Yen C E."/>
        </authorList>
    </citation>
    <scope>NUCLEOTIDE SEQUENCE [LARGE SCALE GENOMIC DNA]</scope>
</reference>
<dbReference type="OrthoDB" id="414075at2759"/>
<keyword evidence="2" id="KW-0812">Transmembrane</keyword>
<keyword evidence="4" id="KW-1185">Reference proteome</keyword>
<dbReference type="InterPro" id="IPR006941">
    <property type="entry name" value="RNase_CAF1"/>
</dbReference>